<keyword evidence="4" id="KW-0472">Membrane</keyword>
<dbReference type="EMBL" id="MBAD02001436">
    <property type="protein sequence ID" value="RLN54703.1"/>
    <property type="molecule type" value="Genomic_DNA"/>
</dbReference>
<proteinExistence type="predicted"/>
<protein>
    <submittedName>
        <fullName evidence="6">Uncharacterized protein</fullName>
    </submittedName>
</protein>
<keyword evidence="1" id="KW-0677">Repeat</keyword>
<dbReference type="GO" id="GO:0000976">
    <property type="term" value="F:transcription cis-regulatory region binding"/>
    <property type="evidence" value="ECO:0007669"/>
    <property type="project" value="TreeGrafter"/>
</dbReference>
<evidence type="ECO:0000256" key="3">
    <source>
        <dbReference type="PROSITE-ProRule" id="PRU00023"/>
    </source>
</evidence>
<keyword evidence="4" id="KW-1133">Transmembrane helix</keyword>
<dbReference type="Proteomes" id="UP000277300">
    <property type="component" value="Unassembled WGS sequence"/>
</dbReference>
<feature type="transmembrane region" description="Helical" evidence="4">
    <location>
        <begin position="581"/>
        <end position="603"/>
    </location>
</feature>
<keyword evidence="2 3" id="KW-0040">ANK repeat</keyword>
<dbReference type="Pfam" id="PF13857">
    <property type="entry name" value="Ank_5"/>
    <property type="match status" value="1"/>
</dbReference>
<dbReference type="InterPro" id="IPR002110">
    <property type="entry name" value="Ankyrin_rpt"/>
</dbReference>
<dbReference type="Pfam" id="PF12796">
    <property type="entry name" value="Ank_2"/>
    <property type="match status" value="1"/>
</dbReference>
<dbReference type="SMART" id="SM00248">
    <property type="entry name" value="ANK"/>
    <property type="match status" value="8"/>
</dbReference>
<feature type="repeat" description="ANK" evidence="3">
    <location>
        <begin position="192"/>
        <end position="224"/>
    </location>
</feature>
<feature type="transmembrane region" description="Helical" evidence="4">
    <location>
        <begin position="550"/>
        <end position="569"/>
    </location>
</feature>
<evidence type="ECO:0000313" key="8">
    <source>
        <dbReference type="Proteomes" id="UP000284657"/>
    </source>
</evidence>
<feature type="transmembrane region" description="Helical" evidence="4">
    <location>
        <begin position="615"/>
        <end position="637"/>
    </location>
</feature>
<sequence>MALAHQWSDGREDPLGDSSSALLAASASGNEKLVTSLLQQGAVEHILLSNRFFGETPCEQALEHGHLGVAELLLGAVLSHPQFREEVSELFWRRLLSAALRSHQLSVLGFVLSYEPDLNSDVRHSEKPLFDAARADEAEMLKVLLAHGADATGTDPVGSTLLHIAAKYGVMQVLDVLQTTSAREDVNAVDSLGNTALHYAADCAQLEVARVLLKMGADVNLQNRRLTSPLHMAVSKARLDMVKLLVDEGPADVNAADYQDNTALLLLATMTISDMDEYASDSEEEEDESVHLQMAKLLLQNGADVNAANTASVSPLHHAMRRLDFDLMDVLLANGADVNQCNRFGDTPLHQAGRLALIPLEIYDTVRSFGFRGRCLTLLLAMVHFFFVLSIPILCCLRVDNLISGRWAVVLIPLWVLDAVYYGSLMFSFFFSETQKTYRFCKELLLLAAQIFIVLKLDGDIDWCLVMVLTPYFVCELLNLLETLTGGVLGHQMLVTDSIGAGVSRTEDIEEESRLLTQAVARKTIFTLLRISQGFLIGLKVDGILENTNWRLVMIPVWIHVAYFFWYPVKKYFNSTSSHRLLDAVCTALVIVVLVFPLFLLAKRLEGDVMSSFDILLPWMILMGVSFFFLFCAITFAGSERLIPSGVQPTARRASSPPYRGDYVAVDMD</sequence>
<feature type="repeat" description="ANK" evidence="3">
    <location>
        <begin position="124"/>
        <end position="156"/>
    </location>
</feature>
<evidence type="ECO:0000256" key="2">
    <source>
        <dbReference type="ARBA" id="ARBA00023043"/>
    </source>
</evidence>
<feature type="repeat" description="ANK" evidence="3">
    <location>
        <begin position="225"/>
        <end position="249"/>
    </location>
</feature>
<feature type="repeat" description="ANK" evidence="3">
    <location>
        <begin position="311"/>
        <end position="343"/>
    </location>
</feature>
<gene>
    <name evidence="5" type="ORF">BBJ29_008127</name>
    <name evidence="6" type="ORF">BBP00_00003274</name>
</gene>
<dbReference type="EMBL" id="MBDO02000066">
    <property type="protein sequence ID" value="RLN64754.1"/>
    <property type="molecule type" value="Genomic_DNA"/>
</dbReference>
<dbReference type="InterPro" id="IPR019396">
    <property type="entry name" value="TM_Fragile-X-F-assoc"/>
</dbReference>
<dbReference type="GO" id="GO:0045944">
    <property type="term" value="P:positive regulation of transcription by RNA polymerase II"/>
    <property type="evidence" value="ECO:0007669"/>
    <property type="project" value="TreeGrafter"/>
</dbReference>
<dbReference type="OrthoDB" id="118334at2759"/>
<feature type="transmembrane region" description="Helical" evidence="4">
    <location>
        <begin position="376"/>
        <end position="397"/>
    </location>
</feature>
<organism evidence="6 7">
    <name type="scientific">Phytophthora kernoviae</name>
    <dbReference type="NCBI Taxonomy" id="325452"/>
    <lineage>
        <taxon>Eukaryota</taxon>
        <taxon>Sar</taxon>
        <taxon>Stramenopiles</taxon>
        <taxon>Oomycota</taxon>
        <taxon>Peronosporomycetes</taxon>
        <taxon>Peronosporales</taxon>
        <taxon>Peronosporaceae</taxon>
        <taxon>Phytophthora</taxon>
    </lineage>
</organism>
<dbReference type="InterPro" id="IPR050663">
    <property type="entry name" value="Ankyrin-SOCS_Box"/>
</dbReference>
<reference evidence="7 8" key="1">
    <citation type="submission" date="2018-07" db="EMBL/GenBank/DDBJ databases">
        <title>Genome sequencing of oomycete isolates from Chile give support for New Zealand origin for Phytophthora kernoviae and make available the first Nothophytophthora sp. genome.</title>
        <authorList>
            <person name="Studholme D.J."/>
            <person name="Sanfuentes E."/>
            <person name="Panda P."/>
            <person name="Hill R."/>
            <person name="Sambles C."/>
            <person name="Grant M."/>
            <person name="Williams N.M."/>
            <person name="Mcdougal R.L."/>
        </authorList>
    </citation>
    <scope>NUCLEOTIDE SEQUENCE [LARGE SCALE GENOMIC DNA]</scope>
    <source>
        <strain evidence="6">Chile6</strain>
        <strain evidence="5">Chile7</strain>
    </source>
</reference>
<keyword evidence="4" id="KW-0812">Transmembrane</keyword>
<dbReference type="InterPro" id="IPR036770">
    <property type="entry name" value="Ankyrin_rpt-contain_sf"/>
</dbReference>
<evidence type="ECO:0000313" key="7">
    <source>
        <dbReference type="Proteomes" id="UP000277300"/>
    </source>
</evidence>
<feature type="transmembrane region" description="Helical" evidence="4">
    <location>
        <begin position="409"/>
        <end position="431"/>
    </location>
</feature>
<comment type="caution">
    <text evidence="6">The sequence shown here is derived from an EMBL/GenBank/DDBJ whole genome shotgun (WGS) entry which is preliminary data.</text>
</comment>
<dbReference type="GO" id="GO:0005634">
    <property type="term" value="C:nucleus"/>
    <property type="evidence" value="ECO:0007669"/>
    <property type="project" value="TreeGrafter"/>
</dbReference>
<dbReference type="Pfam" id="PF10269">
    <property type="entry name" value="Tmemb_185A"/>
    <property type="match status" value="1"/>
</dbReference>
<dbReference type="Pfam" id="PF00023">
    <property type="entry name" value="Ank"/>
    <property type="match status" value="1"/>
</dbReference>
<evidence type="ECO:0000313" key="5">
    <source>
        <dbReference type="EMBL" id="RLN54703.1"/>
    </source>
</evidence>
<evidence type="ECO:0000313" key="6">
    <source>
        <dbReference type="EMBL" id="RLN64754.1"/>
    </source>
</evidence>
<name>A0A3F2RUZ0_9STRA</name>
<dbReference type="PANTHER" id="PTHR24193:SF121">
    <property type="entry name" value="ADA2A-CONTAINING COMPLEX COMPONENT 3, ISOFORM D"/>
    <property type="match status" value="1"/>
</dbReference>
<dbReference type="AlphaFoldDB" id="A0A3F2RUZ0"/>
<dbReference type="PRINTS" id="PR01415">
    <property type="entry name" value="ANKYRIN"/>
</dbReference>
<dbReference type="SUPFAM" id="SSF48403">
    <property type="entry name" value="Ankyrin repeat"/>
    <property type="match status" value="1"/>
</dbReference>
<accession>A0A3F2RUZ0</accession>
<dbReference type="Proteomes" id="UP000284657">
    <property type="component" value="Unassembled WGS sequence"/>
</dbReference>
<evidence type="ECO:0000256" key="1">
    <source>
        <dbReference type="ARBA" id="ARBA00022737"/>
    </source>
</evidence>
<evidence type="ECO:0000256" key="4">
    <source>
        <dbReference type="SAM" id="Phobius"/>
    </source>
</evidence>
<dbReference type="PROSITE" id="PS50088">
    <property type="entry name" value="ANK_REPEAT"/>
    <property type="match status" value="4"/>
</dbReference>
<dbReference type="PANTHER" id="PTHR24193">
    <property type="entry name" value="ANKYRIN REPEAT PROTEIN"/>
    <property type="match status" value="1"/>
</dbReference>
<dbReference type="Gene3D" id="1.25.40.20">
    <property type="entry name" value="Ankyrin repeat-containing domain"/>
    <property type="match status" value="1"/>
</dbReference>
<dbReference type="PROSITE" id="PS50297">
    <property type="entry name" value="ANK_REP_REGION"/>
    <property type="match status" value="3"/>
</dbReference>